<evidence type="ECO:0000313" key="4">
    <source>
        <dbReference type="EMBL" id="RGU58979.1"/>
    </source>
</evidence>
<comment type="caution">
    <text evidence="4">The sequence shown here is derived from an EMBL/GenBank/DDBJ whole genome shotgun (WGS) entry which is preliminary data.</text>
</comment>
<dbReference type="PANTHER" id="PTHR30273">
    <property type="entry name" value="PERIPLASMIC SIGNAL SENSOR AND SIGMA FACTOR ACTIVATOR FECR-RELATED"/>
    <property type="match status" value="1"/>
</dbReference>
<organism evidence="4 5">
    <name type="scientific">Odoribacter splanchnicus</name>
    <dbReference type="NCBI Taxonomy" id="28118"/>
    <lineage>
        <taxon>Bacteria</taxon>
        <taxon>Pseudomonadati</taxon>
        <taxon>Bacteroidota</taxon>
        <taxon>Bacteroidia</taxon>
        <taxon>Bacteroidales</taxon>
        <taxon>Odoribacteraceae</taxon>
        <taxon>Odoribacter</taxon>
    </lineage>
</organism>
<dbReference type="Gene3D" id="2.60.120.1440">
    <property type="match status" value="1"/>
</dbReference>
<dbReference type="FunFam" id="2.60.120.1440:FF:000001">
    <property type="entry name" value="Putative anti-sigma factor"/>
    <property type="match status" value="1"/>
</dbReference>
<feature type="domain" description="Protein FecR C-terminal" evidence="3">
    <location>
        <begin position="329"/>
        <end position="395"/>
    </location>
</feature>
<proteinExistence type="predicted"/>
<keyword evidence="1" id="KW-0472">Membrane</keyword>
<protein>
    <submittedName>
        <fullName evidence="4">DUF4974 domain-containing protein</fullName>
    </submittedName>
</protein>
<dbReference type="InterPro" id="IPR032508">
    <property type="entry name" value="FecR_C"/>
</dbReference>
<evidence type="ECO:0000259" key="2">
    <source>
        <dbReference type="Pfam" id="PF04773"/>
    </source>
</evidence>
<accession>A0A412TYT2</accession>
<dbReference type="InterPro" id="IPR012373">
    <property type="entry name" value="Ferrdict_sens_TM"/>
</dbReference>
<sequence length="400" mass="45365">MIKIFPSSYILFHLMSVINIKNRIMTDYTRELKIAELIVRQEIGELDTAEQQALSQWLEESEAHAALYRRLLTKPQTISPAAEFDTERFIRGTQRKIQQHKIHRLVWQSASVAAVFMIVLFSVLFTRENRPPESSVVNDVPVAGKTQAVLSLPDGRQVALGNEKEQDTAWMKYVEACTIESKATTEPADIKIEVARGGEYKIRLEDGTTVWLNSESSLIYPEKFTGDKRAVRLSGEGYFEVARDEKKPFIVSVTDMEIKVLGTKFNVTAYQDEKMTTTTLISGAVEVVTPHRSVQLQPGKQAMVQEGGDDITVLEVDVELATSWTAGIFKFDKMALTDICTRLSRWYDIDFVFEGETGKEKFTGGTWKYVPLKDFLSKIERVTNVLFLFENNTVKVVPKK</sequence>
<dbReference type="InterPro" id="IPR006860">
    <property type="entry name" value="FecR"/>
</dbReference>
<dbReference type="Proteomes" id="UP000284243">
    <property type="component" value="Unassembled WGS sequence"/>
</dbReference>
<keyword evidence="1" id="KW-1133">Transmembrane helix</keyword>
<dbReference type="EMBL" id="QRYC01000001">
    <property type="protein sequence ID" value="RGU58979.1"/>
    <property type="molecule type" value="Genomic_DNA"/>
</dbReference>
<name>A0A412TYT2_9BACT</name>
<keyword evidence="1" id="KW-0812">Transmembrane</keyword>
<evidence type="ECO:0000259" key="3">
    <source>
        <dbReference type="Pfam" id="PF16344"/>
    </source>
</evidence>
<evidence type="ECO:0000313" key="5">
    <source>
        <dbReference type="Proteomes" id="UP000284243"/>
    </source>
</evidence>
<gene>
    <name evidence="4" type="ORF">DWW57_00850</name>
</gene>
<dbReference type="GO" id="GO:0016989">
    <property type="term" value="F:sigma factor antagonist activity"/>
    <property type="evidence" value="ECO:0007669"/>
    <property type="project" value="TreeGrafter"/>
</dbReference>
<dbReference type="PANTHER" id="PTHR30273:SF2">
    <property type="entry name" value="PROTEIN FECR"/>
    <property type="match status" value="1"/>
</dbReference>
<dbReference type="Pfam" id="PF16344">
    <property type="entry name" value="FecR_C"/>
    <property type="match status" value="1"/>
</dbReference>
<evidence type="ECO:0000256" key="1">
    <source>
        <dbReference type="SAM" id="Phobius"/>
    </source>
</evidence>
<feature type="domain" description="FecR protein" evidence="2">
    <location>
        <begin position="191"/>
        <end position="286"/>
    </location>
</feature>
<dbReference type="AlphaFoldDB" id="A0A412TYT2"/>
<dbReference type="Gene3D" id="3.55.50.30">
    <property type="match status" value="1"/>
</dbReference>
<reference evidence="4 5" key="1">
    <citation type="submission" date="2018-08" db="EMBL/GenBank/DDBJ databases">
        <title>A genome reference for cultivated species of the human gut microbiota.</title>
        <authorList>
            <person name="Zou Y."/>
            <person name="Xue W."/>
            <person name="Luo G."/>
        </authorList>
    </citation>
    <scope>NUCLEOTIDE SEQUENCE [LARGE SCALE GENOMIC DNA]</scope>
    <source>
        <strain evidence="4 5">AF16-14</strain>
    </source>
</reference>
<dbReference type="Pfam" id="PF04773">
    <property type="entry name" value="FecR"/>
    <property type="match status" value="1"/>
</dbReference>
<feature type="transmembrane region" description="Helical" evidence="1">
    <location>
        <begin position="105"/>
        <end position="125"/>
    </location>
</feature>